<keyword evidence="2" id="KW-1185">Reference proteome</keyword>
<evidence type="ECO:0000313" key="1">
    <source>
        <dbReference type="EMBL" id="KAJ0175974.1"/>
    </source>
</evidence>
<evidence type="ECO:0000313" key="2">
    <source>
        <dbReference type="Proteomes" id="UP000824533"/>
    </source>
</evidence>
<accession>A0ACC1CWU8</accession>
<name>A0ACC1CWU8_9NEOP</name>
<feature type="non-terminal residue" evidence="1">
    <location>
        <position position="1"/>
    </location>
</feature>
<organism evidence="1 2">
    <name type="scientific">Dendrolimus kikuchii</name>
    <dbReference type="NCBI Taxonomy" id="765133"/>
    <lineage>
        <taxon>Eukaryota</taxon>
        <taxon>Metazoa</taxon>
        <taxon>Ecdysozoa</taxon>
        <taxon>Arthropoda</taxon>
        <taxon>Hexapoda</taxon>
        <taxon>Insecta</taxon>
        <taxon>Pterygota</taxon>
        <taxon>Neoptera</taxon>
        <taxon>Endopterygota</taxon>
        <taxon>Lepidoptera</taxon>
        <taxon>Glossata</taxon>
        <taxon>Ditrysia</taxon>
        <taxon>Bombycoidea</taxon>
        <taxon>Lasiocampidae</taxon>
        <taxon>Dendrolimus</taxon>
    </lineage>
</organism>
<protein>
    <submittedName>
        <fullName evidence="1">Uncharacterized protein</fullName>
    </submittedName>
</protein>
<reference evidence="1 2" key="1">
    <citation type="journal article" date="2021" name="Front. Genet.">
        <title>Chromosome-Level Genome Assembly Reveals Significant Gene Expansion in the Toll and IMD Signaling Pathways of Dendrolimus kikuchii.</title>
        <authorList>
            <person name="Zhou J."/>
            <person name="Wu P."/>
            <person name="Xiong Z."/>
            <person name="Liu N."/>
            <person name="Zhao N."/>
            <person name="Ji M."/>
            <person name="Qiu Y."/>
            <person name="Yang B."/>
        </authorList>
    </citation>
    <scope>NUCLEOTIDE SEQUENCE [LARGE SCALE GENOMIC DNA]</scope>
    <source>
        <strain evidence="1">Ann1</strain>
    </source>
</reference>
<comment type="caution">
    <text evidence="1">The sequence shown here is derived from an EMBL/GenBank/DDBJ whole genome shotgun (WGS) entry which is preliminary data.</text>
</comment>
<dbReference type="Proteomes" id="UP000824533">
    <property type="component" value="Linkage Group LG14"/>
</dbReference>
<sequence length="54" mass="6124">QGKGPHPINPVTALGRVFRQRRLFKRIQSDTDIRGIMFIGTPGLFSIYLEALKL</sequence>
<dbReference type="EMBL" id="CM034400">
    <property type="protein sequence ID" value="KAJ0175974.1"/>
    <property type="molecule type" value="Genomic_DNA"/>
</dbReference>
<feature type="non-terminal residue" evidence="1">
    <location>
        <position position="54"/>
    </location>
</feature>
<proteinExistence type="predicted"/>
<gene>
    <name evidence="1" type="ORF">K1T71_008148</name>
</gene>